<dbReference type="InterPro" id="IPR016036">
    <property type="entry name" value="Malonyl_transacylase_ACP-bd"/>
</dbReference>
<feature type="non-terminal residue" evidence="2">
    <location>
        <position position="179"/>
    </location>
</feature>
<dbReference type="Gene3D" id="3.40.366.10">
    <property type="entry name" value="Malonyl-Coenzyme A Acyl Carrier Protein, domain 2"/>
    <property type="match status" value="1"/>
</dbReference>
<dbReference type="GO" id="GO:0006633">
    <property type="term" value="P:fatty acid biosynthetic process"/>
    <property type="evidence" value="ECO:0007669"/>
    <property type="project" value="UniProtKB-UniPathway"/>
</dbReference>
<accession>A0A1B6EMZ6</accession>
<reference evidence="2" key="1">
    <citation type="submission" date="2015-11" db="EMBL/GenBank/DDBJ databases">
        <title>De novo transcriptome assembly of four potential Pierce s Disease insect vectors from Arizona vineyards.</title>
        <authorList>
            <person name="Tassone E.E."/>
        </authorList>
    </citation>
    <scope>NUCLEOTIDE SEQUENCE</scope>
</reference>
<feature type="non-terminal residue" evidence="2">
    <location>
        <position position="1"/>
    </location>
</feature>
<dbReference type="InterPro" id="IPR014043">
    <property type="entry name" value="Acyl_transferase_dom"/>
</dbReference>
<dbReference type="EMBL" id="GECZ01030488">
    <property type="protein sequence ID" value="JAS39281.1"/>
    <property type="molecule type" value="Transcribed_RNA"/>
</dbReference>
<dbReference type="SUPFAM" id="SSF52151">
    <property type="entry name" value="FabD/lysophospholipase-like"/>
    <property type="match status" value="1"/>
</dbReference>
<evidence type="ECO:0000259" key="1">
    <source>
        <dbReference type="Pfam" id="PF00698"/>
    </source>
</evidence>
<protein>
    <recommendedName>
        <fullName evidence="1">Malonyl-CoA:ACP transacylase (MAT) domain-containing protein</fullName>
    </recommendedName>
</protein>
<sequence length="179" mass="19546">QMCSTTAGFSVGEITSLIFSGAIDFDQGIQLIKVRSKAMQVASEMCQGAMATIFYGADVKLSEALNEAKNWCIDKGIDNPDCKVASYLNSGSKVISGNVEAIEFLMRNSSKYRIKKVILMHNVKGAFHSELMQPAADTLRKALEHINIDKPIISCFSNVTGKKYGNAAQIKKVLPHQIV</sequence>
<dbReference type="InterPro" id="IPR016035">
    <property type="entry name" value="Acyl_Trfase/lysoPLipase"/>
</dbReference>
<feature type="domain" description="Malonyl-CoA:ACP transacylase (MAT)" evidence="1">
    <location>
        <begin position="6"/>
        <end position="162"/>
    </location>
</feature>
<evidence type="ECO:0000313" key="2">
    <source>
        <dbReference type="EMBL" id="JAS39281.1"/>
    </source>
</evidence>
<dbReference type="InterPro" id="IPR052760">
    <property type="entry name" value="Mitochondrial_malonyltrans"/>
</dbReference>
<dbReference type="UniPathway" id="UPA00094"/>
<dbReference type="InterPro" id="IPR001227">
    <property type="entry name" value="Ac_transferase_dom_sf"/>
</dbReference>
<gene>
    <name evidence="2" type="ORF">g.2893</name>
</gene>
<proteinExistence type="predicted"/>
<dbReference type="Pfam" id="PF00698">
    <property type="entry name" value="Acyl_transf_1"/>
    <property type="match status" value="1"/>
</dbReference>
<dbReference type="AlphaFoldDB" id="A0A1B6EMZ6"/>
<dbReference type="PANTHER" id="PTHR47170:SF2">
    <property type="entry name" value="MALONYL-COA:ACP TRANSACYLASE (MAT) DOMAIN-CONTAINING PROTEIN"/>
    <property type="match status" value="1"/>
</dbReference>
<organism evidence="2">
    <name type="scientific">Cuerna arida</name>
    <dbReference type="NCBI Taxonomy" id="1464854"/>
    <lineage>
        <taxon>Eukaryota</taxon>
        <taxon>Metazoa</taxon>
        <taxon>Ecdysozoa</taxon>
        <taxon>Arthropoda</taxon>
        <taxon>Hexapoda</taxon>
        <taxon>Insecta</taxon>
        <taxon>Pterygota</taxon>
        <taxon>Neoptera</taxon>
        <taxon>Paraneoptera</taxon>
        <taxon>Hemiptera</taxon>
        <taxon>Auchenorrhyncha</taxon>
        <taxon>Membracoidea</taxon>
        <taxon>Cicadellidae</taxon>
        <taxon>Cicadellinae</taxon>
        <taxon>Proconiini</taxon>
        <taxon>Cuerna</taxon>
    </lineage>
</organism>
<name>A0A1B6EMZ6_9HEMI</name>
<dbReference type="PANTHER" id="PTHR47170">
    <property type="entry name" value="MALONYL-COA ACP TRANSACYLASE, ACP-BINDING"/>
    <property type="match status" value="1"/>
</dbReference>
<dbReference type="Gene3D" id="3.30.70.250">
    <property type="entry name" value="Malonyl-CoA ACP transacylase, ACP-binding"/>
    <property type="match status" value="1"/>
</dbReference>
<dbReference type="SUPFAM" id="SSF55048">
    <property type="entry name" value="Probable ACP-binding domain of malonyl-CoA ACP transacylase"/>
    <property type="match status" value="1"/>
</dbReference>
<dbReference type="GO" id="GO:0016740">
    <property type="term" value="F:transferase activity"/>
    <property type="evidence" value="ECO:0007669"/>
    <property type="project" value="InterPro"/>
</dbReference>